<dbReference type="Proteomes" id="UP000093199">
    <property type="component" value="Unassembled WGS sequence"/>
</dbReference>
<dbReference type="EMBL" id="MASJ01000023">
    <property type="protein sequence ID" value="OCS84577.1"/>
    <property type="molecule type" value="Genomic_DNA"/>
</dbReference>
<dbReference type="OrthoDB" id="529320at2"/>
<proteinExistence type="predicted"/>
<evidence type="ECO:0000313" key="1">
    <source>
        <dbReference type="EMBL" id="OCS84577.1"/>
    </source>
</evidence>
<keyword evidence="1" id="KW-0418">Kinase</keyword>
<name>A0A1C0YBK8_9BACL</name>
<sequence>MINDWEKDIPSLSYITVHAQPNNAPVQIKGDAPQLTCMGVGTDAAVFRSTSAPQYVYKVYAQEEVRKAAIEAAVYAQLGDAPYFATCVAATDTFLVLSYEPGKTLYHCLLEGIHIPKSVIEDVEEARDYIRSKGLNPRDIHLKNIVLQNGKAKILDVSEYVVDGNDFRWDYLKQGYAQYYHYIDGNRVPLRIVQAVQNRFNEHRGNSYSYEEFAKTWLRLLLKK</sequence>
<dbReference type="GO" id="GO:0004674">
    <property type="term" value="F:protein serine/threonine kinase activity"/>
    <property type="evidence" value="ECO:0007669"/>
    <property type="project" value="UniProtKB-KW"/>
</dbReference>
<dbReference type="SUPFAM" id="SSF56112">
    <property type="entry name" value="Protein kinase-like (PK-like)"/>
    <property type="match status" value="1"/>
</dbReference>
<dbReference type="InterPro" id="IPR011009">
    <property type="entry name" value="Kinase-like_dom_sf"/>
</dbReference>
<comment type="caution">
    <text evidence="1">The sequence shown here is derived from an EMBL/GenBank/DDBJ whole genome shotgun (WGS) entry which is preliminary data.</text>
</comment>
<reference evidence="1 2" key="1">
    <citation type="submission" date="2016-07" db="EMBL/GenBank/DDBJ databases">
        <title>Caryophanon tenue genome sequencing.</title>
        <authorList>
            <person name="Verma A."/>
            <person name="Pal Y."/>
            <person name="Krishnamurthi S."/>
        </authorList>
    </citation>
    <scope>NUCLEOTIDE SEQUENCE [LARGE SCALE GENOMIC DNA]</scope>
    <source>
        <strain evidence="1 2">DSM 14152</strain>
    </source>
</reference>
<organism evidence="1 2">
    <name type="scientific">Caryophanon tenue</name>
    <dbReference type="NCBI Taxonomy" id="33978"/>
    <lineage>
        <taxon>Bacteria</taxon>
        <taxon>Bacillati</taxon>
        <taxon>Bacillota</taxon>
        <taxon>Bacilli</taxon>
        <taxon>Bacillales</taxon>
        <taxon>Caryophanaceae</taxon>
        <taxon>Caryophanon</taxon>
    </lineage>
</organism>
<evidence type="ECO:0000313" key="2">
    <source>
        <dbReference type="Proteomes" id="UP000093199"/>
    </source>
</evidence>
<gene>
    <name evidence="1" type="ORF">A6M13_03085</name>
</gene>
<dbReference type="STRING" id="33978.A6M13_03085"/>
<dbReference type="RefSeq" id="WP_066545602.1">
    <property type="nucleotide sequence ID" value="NZ_MASJ01000023.1"/>
</dbReference>
<keyword evidence="1" id="KW-0808">Transferase</keyword>
<dbReference type="AlphaFoldDB" id="A0A1C0YBK8"/>
<keyword evidence="1" id="KW-0723">Serine/threonine-protein kinase</keyword>
<accession>A0A1C0YBK8</accession>
<protein>
    <submittedName>
        <fullName evidence="1">Serine/threonine protein kinase</fullName>
    </submittedName>
</protein>
<keyword evidence="2" id="KW-1185">Reference proteome</keyword>